<proteinExistence type="predicted"/>
<sequence>MCPSKSCTCGPNICSHLRSRRWCARASRAPAPKSPLLALLLLGVVPVGAAAAADTEFANPEGPGLLVMLEG</sequence>
<accession>A0ABQ7G4T9</accession>
<evidence type="ECO:0000313" key="1">
    <source>
        <dbReference type="EMBL" id="KAF5829623.1"/>
    </source>
</evidence>
<protein>
    <recommendedName>
        <fullName evidence="3">Encoded protein</fullName>
    </recommendedName>
</protein>
<dbReference type="EMBL" id="MU070135">
    <property type="protein sequence ID" value="KAF5829623.1"/>
    <property type="molecule type" value="Genomic_DNA"/>
</dbReference>
<reference evidence="1" key="1">
    <citation type="submission" date="2017-08" db="EMBL/GenBank/DDBJ databases">
        <authorList>
            <person name="Polle J.E."/>
            <person name="Barry K."/>
            <person name="Cushman J."/>
            <person name="Schmutz J."/>
            <person name="Tran D."/>
            <person name="Hathwaick L.T."/>
            <person name="Yim W.C."/>
            <person name="Jenkins J."/>
            <person name="Mckie-Krisberg Z.M."/>
            <person name="Prochnik S."/>
            <person name="Lindquist E."/>
            <person name="Dockter R.B."/>
            <person name="Adam C."/>
            <person name="Molina H."/>
            <person name="Bunkerborg J."/>
            <person name="Jin E."/>
            <person name="Buchheim M."/>
            <person name="Magnuson J."/>
        </authorList>
    </citation>
    <scope>NUCLEOTIDE SEQUENCE</scope>
    <source>
        <strain evidence="1">CCAP 19/18</strain>
    </source>
</reference>
<keyword evidence="2" id="KW-1185">Reference proteome</keyword>
<organism evidence="1 2">
    <name type="scientific">Dunaliella salina</name>
    <name type="common">Green alga</name>
    <name type="synonym">Protococcus salinus</name>
    <dbReference type="NCBI Taxonomy" id="3046"/>
    <lineage>
        <taxon>Eukaryota</taxon>
        <taxon>Viridiplantae</taxon>
        <taxon>Chlorophyta</taxon>
        <taxon>core chlorophytes</taxon>
        <taxon>Chlorophyceae</taxon>
        <taxon>CS clade</taxon>
        <taxon>Chlamydomonadales</taxon>
        <taxon>Dunaliellaceae</taxon>
        <taxon>Dunaliella</taxon>
    </lineage>
</organism>
<dbReference type="Proteomes" id="UP000815325">
    <property type="component" value="Unassembled WGS sequence"/>
</dbReference>
<name>A0ABQ7G4T9_DUNSA</name>
<evidence type="ECO:0000313" key="2">
    <source>
        <dbReference type="Proteomes" id="UP000815325"/>
    </source>
</evidence>
<comment type="caution">
    <text evidence="1">The sequence shown here is derived from an EMBL/GenBank/DDBJ whole genome shotgun (WGS) entry which is preliminary data.</text>
</comment>
<evidence type="ECO:0008006" key="3">
    <source>
        <dbReference type="Google" id="ProtNLM"/>
    </source>
</evidence>
<gene>
    <name evidence="1" type="ORF">DUNSADRAFT_15842</name>
</gene>